<dbReference type="Gene3D" id="1.10.1200.120">
    <property type="entry name" value="Large-conductance mechanosensitive channel, MscL, domain 1"/>
    <property type="match status" value="1"/>
</dbReference>
<name>A0A023BB83_GRENI</name>
<evidence type="ECO:0000256" key="3">
    <source>
        <dbReference type="ARBA" id="ARBA00022475"/>
    </source>
</evidence>
<evidence type="ECO:0000256" key="8">
    <source>
        <dbReference type="ARBA" id="ARBA00023303"/>
    </source>
</evidence>
<feature type="transmembrane region" description="Helical" evidence="9">
    <location>
        <begin position="80"/>
        <end position="101"/>
    </location>
</feature>
<keyword evidence="2" id="KW-0813">Transport</keyword>
<keyword evidence="11" id="KW-1185">Reference proteome</keyword>
<reference evidence="10" key="1">
    <citation type="submission" date="2013-12" db="EMBL/GenBank/DDBJ databases">
        <authorList>
            <person name="Omoto C.K."/>
            <person name="Sibley D."/>
            <person name="Venepally P."/>
            <person name="Hadjithomas M."/>
            <person name="Karamycheva S."/>
            <person name="Brunk B."/>
            <person name="Roos D."/>
            <person name="Caler E."/>
            <person name="Lorenzi H."/>
        </authorList>
    </citation>
    <scope>NUCLEOTIDE SEQUENCE</scope>
</reference>
<dbReference type="OMA" id="AHCTSEL"/>
<sequence length="149" mass="15929">MSLQCGTGMQGFKAFLSRGNAVDLAVGVIIGASFKSIVDALVEDVINPLLGVMGGQPDFGALNVTIENNIFKIGHLCNTIISFLIMAMVLYFGIITPYNWLLKKLRRKAPATQDCPFCASSIPVQATVCSFCTRDVGTLAPIIPAPVTY</sequence>
<dbReference type="PANTHER" id="PTHR30266">
    <property type="entry name" value="MECHANOSENSITIVE CHANNEL MSCL"/>
    <property type="match status" value="1"/>
</dbReference>
<comment type="caution">
    <text evidence="10">The sequence shown here is derived from an EMBL/GenBank/DDBJ whole genome shotgun (WGS) entry which is preliminary data.</text>
</comment>
<proteinExistence type="predicted"/>
<dbReference type="GeneID" id="22911195"/>
<evidence type="ECO:0000256" key="5">
    <source>
        <dbReference type="ARBA" id="ARBA00022989"/>
    </source>
</evidence>
<dbReference type="Pfam" id="PF01741">
    <property type="entry name" value="MscL"/>
    <property type="match status" value="1"/>
</dbReference>
<dbReference type="PANTHER" id="PTHR30266:SF2">
    <property type="entry name" value="LARGE-CONDUCTANCE MECHANOSENSITIVE CHANNEL"/>
    <property type="match status" value="1"/>
</dbReference>
<evidence type="ECO:0000256" key="4">
    <source>
        <dbReference type="ARBA" id="ARBA00022692"/>
    </source>
</evidence>
<keyword evidence="3" id="KW-1003">Cell membrane</keyword>
<dbReference type="VEuPathDB" id="CryptoDB:GNI_027160"/>
<comment type="subcellular location">
    <subcellularLocation>
        <location evidence="1">Membrane</location>
        <topology evidence="1">Multi-pass membrane protein</topology>
    </subcellularLocation>
</comment>
<protein>
    <submittedName>
        <fullName evidence="10">Large conductance mechanosensitive channel protein</fullName>
    </submittedName>
</protein>
<dbReference type="InterPro" id="IPR001185">
    <property type="entry name" value="MS_channel"/>
</dbReference>
<keyword evidence="8" id="KW-0407">Ion channel</keyword>
<evidence type="ECO:0000256" key="2">
    <source>
        <dbReference type="ARBA" id="ARBA00022448"/>
    </source>
</evidence>
<evidence type="ECO:0000313" key="11">
    <source>
        <dbReference type="Proteomes" id="UP000019763"/>
    </source>
</evidence>
<keyword evidence="5 9" id="KW-1133">Transmembrane helix</keyword>
<dbReference type="InterPro" id="IPR037673">
    <property type="entry name" value="MSC/AndL"/>
</dbReference>
<keyword evidence="7 9" id="KW-0472">Membrane</keyword>
<dbReference type="InterPro" id="IPR036019">
    <property type="entry name" value="MscL_channel"/>
</dbReference>
<dbReference type="EMBL" id="AFNH02000202">
    <property type="protein sequence ID" value="EZG79306.1"/>
    <property type="molecule type" value="Genomic_DNA"/>
</dbReference>
<dbReference type="OrthoDB" id="10010920at2759"/>
<dbReference type="GO" id="GO:0008381">
    <property type="term" value="F:mechanosensitive monoatomic ion channel activity"/>
    <property type="evidence" value="ECO:0007669"/>
    <property type="project" value="InterPro"/>
</dbReference>
<gene>
    <name evidence="10" type="ORF">GNI_027160</name>
</gene>
<dbReference type="SUPFAM" id="SSF81330">
    <property type="entry name" value="Gated mechanosensitive channel"/>
    <property type="match status" value="1"/>
</dbReference>
<accession>A0A023BB83</accession>
<dbReference type="RefSeq" id="XP_011129075.1">
    <property type="nucleotide sequence ID" value="XM_011130773.1"/>
</dbReference>
<evidence type="ECO:0000313" key="10">
    <source>
        <dbReference type="EMBL" id="EZG79306.1"/>
    </source>
</evidence>
<organism evidence="10 11">
    <name type="scientific">Gregarina niphandrodes</name>
    <name type="common">Septate eugregarine</name>
    <dbReference type="NCBI Taxonomy" id="110365"/>
    <lineage>
        <taxon>Eukaryota</taxon>
        <taxon>Sar</taxon>
        <taxon>Alveolata</taxon>
        <taxon>Apicomplexa</taxon>
        <taxon>Conoidasida</taxon>
        <taxon>Gregarinasina</taxon>
        <taxon>Eugregarinorida</taxon>
        <taxon>Gregarinidae</taxon>
        <taxon>Gregarina</taxon>
    </lineage>
</organism>
<dbReference type="NCBIfam" id="TIGR00220">
    <property type="entry name" value="mscL"/>
    <property type="match status" value="1"/>
</dbReference>
<dbReference type="Proteomes" id="UP000019763">
    <property type="component" value="Unassembled WGS sequence"/>
</dbReference>
<dbReference type="AlphaFoldDB" id="A0A023BB83"/>
<evidence type="ECO:0000256" key="9">
    <source>
        <dbReference type="SAM" id="Phobius"/>
    </source>
</evidence>
<dbReference type="GO" id="GO:0016020">
    <property type="term" value="C:membrane"/>
    <property type="evidence" value="ECO:0007669"/>
    <property type="project" value="UniProtKB-SubCell"/>
</dbReference>
<evidence type="ECO:0000256" key="6">
    <source>
        <dbReference type="ARBA" id="ARBA00023065"/>
    </source>
</evidence>
<evidence type="ECO:0000256" key="7">
    <source>
        <dbReference type="ARBA" id="ARBA00023136"/>
    </source>
</evidence>
<keyword evidence="4 9" id="KW-0812">Transmembrane</keyword>
<keyword evidence="6" id="KW-0406">Ion transport</keyword>
<evidence type="ECO:0000256" key="1">
    <source>
        <dbReference type="ARBA" id="ARBA00004141"/>
    </source>
</evidence>